<accession>A0A931HGZ8</accession>
<evidence type="ECO:0000256" key="3">
    <source>
        <dbReference type="ARBA" id="ARBA00023163"/>
    </source>
</evidence>
<name>A0A931HGZ8_9SPHN</name>
<evidence type="ECO:0000313" key="7">
    <source>
        <dbReference type="Proteomes" id="UP000617634"/>
    </source>
</evidence>
<dbReference type="Pfam" id="PF00440">
    <property type="entry name" value="TetR_N"/>
    <property type="match status" value="1"/>
</dbReference>
<keyword evidence="3" id="KW-0804">Transcription</keyword>
<dbReference type="Proteomes" id="UP000617634">
    <property type="component" value="Unassembled WGS sequence"/>
</dbReference>
<dbReference type="GO" id="GO:0000976">
    <property type="term" value="F:transcription cis-regulatory region binding"/>
    <property type="evidence" value="ECO:0007669"/>
    <property type="project" value="TreeGrafter"/>
</dbReference>
<dbReference type="GO" id="GO:0003700">
    <property type="term" value="F:DNA-binding transcription factor activity"/>
    <property type="evidence" value="ECO:0007669"/>
    <property type="project" value="TreeGrafter"/>
</dbReference>
<dbReference type="InterPro" id="IPR036271">
    <property type="entry name" value="Tet_transcr_reg_TetR-rel_C_sf"/>
</dbReference>
<evidence type="ECO:0000256" key="2">
    <source>
        <dbReference type="ARBA" id="ARBA00023125"/>
    </source>
</evidence>
<dbReference type="AlphaFoldDB" id="A0A931HGZ8"/>
<comment type="caution">
    <text evidence="6">The sequence shown here is derived from an EMBL/GenBank/DDBJ whole genome shotgun (WGS) entry which is preliminary data.</text>
</comment>
<feature type="DNA-binding region" description="H-T-H motif" evidence="4">
    <location>
        <begin position="34"/>
        <end position="53"/>
    </location>
</feature>
<dbReference type="PRINTS" id="PR00455">
    <property type="entry name" value="HTHTETR"/>
</dbReference>
<dbReference type="SUPFAM" id="SSF46689">
    <property type="entry name" value="Homeodomain-like"/>
    <property type="match status" value="1"/>
</dbReference>
<dbReference type="PROSITE" id="PS50977">
    <property type="entry name" value="HTH_TETR_2"/>
    <property type="match status" value="1"/>
</dbReference>
<sequence>MAQVTGMRADARRSEEAVLEAARTLFAAEGIDVPNRTIAEAAGVGVGTLYRRFPTRADLIAAVFRQEIDDCAAAAGELAATRPPFEALAEWLRRFAAFIATKRGFSIALHSGDPAYAGLPVHFEERFYPALDSLLETARAAGVIRNGLTADDLVKTVARLVSPQDTGLGQRMLDVLIDGLREG</sequence>
<dbReference type="InterPro" id="IPR050109">
    <property type="entry name" value="HTH-type_TetR-like_transc_reg"/>
</dbReference>
<dbReference type="Pfam" id="PF21597">
    <property type="entry name" value="TetR_C_43"/>
    <property type="match status" value="1"/>
</dbReference>
<dbReference type="InterPro" id="IPR049445">
    <property type="entry name" value="TetR_SbtR-like_C"/>
</dbReference>
<proteinExistence type="predicted"/>
<evidence type="ECO:0000256" key="1">
    <source>
        <dbReference type="ARBA" id="ARBA00023015"/>
    </source>
</evidence>
<keyword evidence="7" id="KW-1185">Reference proteome</keyword>
<dbReference type="PANTHER" id="PTHR30055">
    <property type="entry name" value="HTH-TYPE TRANSCRIPTIONAL REGULATOR RUTR"/>
    <property type="match status" value="1"/>
</dbReference>
<protein>
    <submittedName>
        <fullName evidence="6">TetR/AcrR family transcriptional regulator</fullName>
    </submittedName>
</protein>
<dbReference type="SUPFAM" id="SSF48498">
    <property type="entry name" value="Tetracyclin repressor-like, C-terminal domain"/>
    <property type="match status" value="1"/>
</dbReference>
<dbReference type="PANTHER" id="PTHR30055:SF234">
    <property type="entry name" value="HTH-TYPE TRANSCRIPTIONAL REGULATOR BETI"/>
    <property type="match status" value="1"/>
</dbReference>
<gene>
    <name evidence="6" type="ORF">I5E68_19855</name>
</gene>
<evidence type="ECO:0000313" key="6">
    <source>
        <dbReference type="EMBL" id="MBH0115198.1"/>
    </source>
</evidence>
<evidence type="ECO:0000256" key="4">
    <source>
        <dbReference type="PROSITE-ProRule" id="PRU00335"/>
    </source>
</evidence>
<dbReference type="Gene3D" id="1.10.357.10">
    <property type="entry name" value="Tetracycline Repressor, domain 2"/>
    <property type="match status" value="1"/>
</dbReference>
<feature type="domain" description="HTH tetR-type" evidence="5">
    <location>
        <begin position="12"/>
        <end position="71"/>
    </location>
</feature>
<organism evidence="6 7">
    <name type="scientific">Novosphingobium aureum</name>
    <dbReference type="NCBI Taxonomy" id="2792964"/>
    <lineage>
        <taxon>Bacteria</taxon>
        <taxon>Pseudomonadati</taxon>
        <taxon>Pseudomonadota</taxon>
        <taxon>Alphaproteobacteria</taxon>
        <taxon>Sphingomonadales</taxon>
        <taxon>Sphingomonadaceae</taxon>
        <taxon>Novosphingobium</taxon>
    </lineage>
</organism>
<reference evidence="6" key="1">
    <citation type="submission" date="2020-11" db="EMBL/GenBank/DDBJ databases">
        <title>Novosphingobium aureum sp. nov., a marine bacterium isolated from sediment of a salt flat.</title>
        <authorList>
            <person name="Yoo Y."/>
            <person name="Kim J.-J."/>
        </authorList>
    </citation>
    <scope>NUCLEOTIDE SEQUENCE</scope>
    <source>
        <strain evidence="6">YJ-S2-02</strain>
    </source>
</reference>
<dbReference type="EMBL" id="JADZGI010000013">
    <property type="protein sequence ID" value="MBH0115198.1"/>
    <property type="molecule type" value="Genomic_DNA"/>
</dbReference>
<evidence type="ECO:0000259" key="5">
    <source>
        <dbReference type="PROSITE" id="PS50977"/>
    </source>
</evidence>
<dbReference type="InterPro" id="IPR009057">
    <property type="entry name" value="Homeodomain-like_sf"/>
</dbReference>
<dbReference type="RefSeq" id="WP_197167451.1">
    <property type="nucleotide sequence ID" value="NZ_JADZGI010000013.1"/>
</dbReference>
<dbReference type="InterPro" id="IPR001647">
    <property type="entry name" value="HTH_TetR"/>
</dbReference>
<keyword evidence="1" id="KW-0805">Transcription regulation</keyword>
<keyword evidence="2 4" id="KW-0238">DNA-binding</keyword>